<keyword evidence="2" id="KW-1185">Reference proteome</keyword>
<dbReference type="RefSeq" id="WP_092048041.1">
    <property type="nucleotide sequence ID" value="NZ_FOQD01000003.1"/>
</dbReference>
<dbReference type="OrthoDB" id="247472at2"/>
<evidence type="ECO:0008006" key="3">
    <source>
        <dbReference type="Google" id="ProtNLM"/>
    </source>
</evidence>
<organism evidence="1 2">
    <name type="scientific">Planctomicrobium piriforme</name>
    <dbReference type="NCBI Taxonomy" id="1576369"/>
    <lineage>
        <taxon>Bacteria</taxon>
        <taxon>Pseudomonadati</taxon>
        <taxon>Planctomycetota</taxon>
        <taxon>Planctomycetia</taxon>
        <taxon>Planctomycetales</taxon>
        <taxon>Planctomycetaceae</taxon>
        <taxon>Planctomicrobium</taxon>
    </lineage>
</organism>
<name>A0A1I3CXE3_9PLAN</name>
<dbReference type="AlphaFoldDB" id="A0A1I3CXE3"/>
<gene>
    <name evidence="1" type="ORF">SAMN05421753_1032</name>
</gene>
<dbReference type="STRING" id="1576369.SAMN05421753_1032"/>
<proteinExistence type="predicted"/>
<sequence>MSRDFFRQTCAGFLEKQETVVPRSPFFQMLLIAVLLCTSVSTQADEKPTAPRGDLLLVIGSPGEPEYQKQFEEWAKKWSAAAQTGHVTVTQLGEQDNTATTSGIESALHKLSQENTLPLWIVLIGHGTFDGRSAKFNLPGPDLEPGQLKNWLQAMTRPVSVIDCSSSSAPFLMELSAPRRVVISATASGNEVNFARFGGYLASSINDLAADLDKDQQVSLLEAFLKASSLTEEFYNAEGRLPTEHAVIDDNGDHRPVPLSGFDGIRPIQRIESGNQLPDGLLAHQWHLCPSDEDANLPPEVIAKRNELELQIAQLRSRKQKLPEDQYYKELEKLLLEMARLLVKPTPDS</sequence>
<evidence type="ECO:0000313" key="1">
    <source>
        <dbReference type="EMBL" id="SFH79113.1"/>
    </source>
</evidence>
<protein>
    <recommendedName>
        <fullName evidence="3">Caspase domain-containing protein</fullName>
    </recommendedName>
</protein>
<reference evidence="2" key="1">
    <citation type="submission" date="2016-10" db="EMBL/GenBank/DDBJ databases">
        <authorList>
            <person name="Varghese N."/>
            <person name="Submissions S."/>
        </authorList>
    </citation>
    <scope>NUCLEOTIDE SEQUENCE [LARGE SCALE GENOMIC DNA]</scope>
    <source>
        <strain evidence="2">DSM 26348</strain>
    </source>
</reference>
<accession>A0A1I3CXE3</accession>
<evidence type="ECO:0000313" key="2">
    <source>
        <dbReference type="Proteomes" id="UP000199518"/>
    </source>
</evidence>
<dbReference type="Proteomes" id="UP000199518">
    <property type="component" value="Unassembled WGS sequence"/>
</dbReference>
<dbReference type="EMBL" id="FOQD01000003">
    <property type="protein sequence ID" value="SFH79113.1"/>
    <property type="molecule type" value="Genomic_DNA"/>
</dbReference>